<reference evidence="2" key="1">
    <citation type="journal article" date="2015" name="Nature">
        <title>Complex archaea that bridge the gap between prokaryotes and eukaryotes.</title>
        <authorList>
            <person name="Spang A."/>
            <person name="Saw J.H."/>
            <person name="Jorgensen S.L."/>
            <person name="Zaremba-Niedzwiedzka K."/>
            <person name="Martijn J."/>
            <person name="Lind A.E."/>
            <person name="van Eijk R."/>
            <person name="Schleper C."/>
            <person name="Guy L."/>
            <person name="Ettema T.J."/>
        </authorList>
    </citation>
    <scope>NUCLEOTIDE SEQUENCE</scope>
</reference>
<name>A0A0F9E4J7_9ZZZZ</name>
<feature type="transmembrane region" description="Helical" evidence="1">
    <location>
        <begin position="7"/>
        <end position="24"/>
    </location>
</feature>
<evidence type="ECO:0000256" key="1">
    <source>
        <dbReference type="SAM" id="Phobius"/>
    </source>
</evidence>
<comment type="caution">
    <text evidence="2">The sequence shown here is derived from an EMBL/GenBank/DDBJ whole genome shotgun (WGS) entry which is preliminary data.</text>
</comment>
<sequence length="116" mass="13233">MLNLFRARLILLIVGIESAAIIFIPDITILGMVLLIILIPSLAGIVYIFYLAYRLKRLRVIKPKILTIGFLLYMISNIFRPVMQNILGETANYLIVVVFLDVCIFVVIFLGLYKKT</sequence>
<accession>A0A0F9E4J7</accession>
<feature type="transmembrane region" description="Helical" evidence="1">
    <location>
        <begin position="65"/>
        <end position="87"/>
    </location>
</feature>
<dbReference type="EMBL" id="LAZR01026381">
    <property type="protein sequence ID" value="KKL68934.1"/>
    <property type="molecule type" value="Genomic_DNA"/>
</dbReference>
<keyword evidence="1" id="KW-0812">Transmembrane</keyword>
<protein>
    <submittedName>
        <fullName evidence="2">Uncharacterized protein</fullName>
    </submittedName>
</protein>
<feature type="transmembrane region" description="Helical" evidence="1">
    <location>
        <begin position="30"/>
        <end position="53"/>
    </location>
</feature>
<keyword evidence="1" id="KW-1133">Transmembrane helix</keyword>
<organism evidence="2">
    <name type="scientific">marine sediment metagenome</name>
    <dbReference type="NCBI Taxonomy" id="412755"/>
    <lineage>
        <taxon>unclassified sequences</taxon>
        <taxon>metagenomes</taxon>
        <taxon>ecological metagenomes</taxon>
    </lineage>
</organism>
<feature type="transmembrane region" description="Helical" evidence="1">
    <location>
        <begin position="93"/>
        <end position="113"/>
    </location>
</feature>
<gene>
    <name evidence="2" type="ORF">LCGC14_2120040</name>
</gene>
<dbReference type="AlphaFoldDB" id="A0A0F9E4J7"/>
<evidence type="ECO:0000313" key="2">
    <source>
        <dbReference type="EMBL" id="KKL68934.1"/>
    </source>
</evidence>
<keyword evidence="1" id="KW-0472">Membrane</keyword>
<proteinExistence type="predicted"/>